<proteinExistence type="predicted"/>
<dbReference type="Proteomes" id="UP000005237">
    <property type="component" value="Unassembled WGS sequence"/>
</dbReference>
<reference evidence="3" key="1">
    <citation type="submission" date="2010-08" db="EMBL/GenBank/DDBJ databases">
        <authorList>
            <consortium name="Caenorhabditis japonica Sequencing Consortium"/>
            <person name="Wilson R.K."/>
        </authorList>
    </citation>
    <scope>NUCLEOTIDE SEQUENCE [LARGE SCALE GENOMIC DNA]</scope>
    <source>
        <strain evidence="3">DF5081</strain>
    </source>
</reference>
<evidence type="ECO:0008006" key="4">
    <source>
        <dbReference type="Google" id="ProtNLM"/>
    </source>
</evidence>
<dbReference type="EnsemblMetazoa" id="CJA00431.1">
    <property type="protein sequence ID" value="CJA00431.1"/>
    <property type="gene ID" value="WBGene00119635"/>
</dbReference>
<evidence type="ECO:0000313" key="2">
    <source>
        <dbReference type="EnsemblMetazoa" id="CJA00431.1"/>
    </source>
</evidence>
<sequence length="116" mass="12682">MRILFSVALLSLNAHAMTFESDSDSFDSDSDNGIRMDRQIYNGTEGFTWLDSSQPDNAHGATQNCVLLFAANSVTTYKKVNWFPGALDDVSCSTSEFEKTGARVVRGYVCGQPARG</sequence>
<evidence type="ECO:0000313" key="3">
    <source>
        <dbReference type="Proteomes" id="UP000005237"/>
    </source>
</evidence>
<reference evidence="2" key="2">
    <citation type="submission" date="2022-06" db="UniProtKB">
        <authorList>
            <consortium name="EnsemblMetazoa"/>
        </authorList>
    </citation>
    <scope>IDENTIFICATION</scope>
    <source>
        <strain evidence="2">DF5081</strain>
    </source>
</reference>
<keyword evidence="1" id="KW-0732">Signal</keyword>
<dbReference type="AlphaFoldDB" id="A0A8R1DF39"/>
<feature type="signal peptide" evidence="1">
    <location>
        <begin position="1"/>
        <end position="16"/>
    </location>
</feature>
<protein>
    <recommendedName>
        <fullName evidence="4">C-type lectin domain-containing protein</fullName>
    </recommendedName>
</protein>
<name>A0A8R1DF39_CAEJA</name>
<evidence type="ECO:0000256" key="1">
    <source>
        <dbReference type="SAM" id="SignalP"/>
    </source>
</evidence>
<keyword evidence="3" id="KW-1185">Reference proteome</keyword>
<accession>A0A8R1DF39</accession>
<feature type="chain" id="PRO_5035839569" description="C-type lectin domain-containing protein" evidence="1">
    <location>
        <begin position="17"/>
        <end position="116"/>
    </location>
</feature>
<organism evidence="2 3">
    <name type="scientific">Caenorhabditis japonica</name>
    <dbReference type="NCBI Taxonomy" id="281687"/>
    <lineage>
        <taxon>Eukaryota</taxon>
        <taxon>Metazoa</taxon>
        <taxon>Ecdysozoa</taxon>
        <taxon>Nematoda</taxon>
        <taxon>Chromadorea</taxon>
        <taxon>Rhabditida</taxon>
        <taxon>Rhabditina</taxon>
        <taxon>Rhabditomorpha</taxon>
        <taxon>Rhabditoidea</taxon>
        <taxon>Rhabditidae</taxon>
        <taxon>Peloderinae</taxon>
        <taxon>Caenorhabditis</taxon>
    </lineage>
</organism>